<reference evidence="2 3" key="1">
    <citation type="journal article" date="2020" name="Cell Host Microbe">
        <title>Functional and Genomic Variation between Human-Derived Isolates of Lachnospiraceae Reveals Inter- and Intra-Species Diversity.</title>
        <authorList>
            <person name="Sorbara M.T."/>
            <person name="Littmann E.R."/>
            <person name="Fontana E."/>
            <person name="Moody T.U."/>
            <person name="Kohout C.E."/>
            <person name="Gjonbalaj M."/>
            <person name="Eaton V."/>
            <person name="Seok R."/>
            <person name="Leiner I.M."/>
            <person name="Pamer E.G."/>
        </authorList>
    </citation>
    <scope>NUCLEOTIDE SEQUENCE [LARGE SCALE GENOMIC DNA]</scope>
    <source>
        <strain evidence="2 3">MSK.20.11</strain>
    </source>
</reference>
<keyword evidence="1" id="KW-0472">Membrane</keyword>
<keyword evidence="3" id="KW-1185">Reference proteome</keyword>
<protein>
    <submittedName>
        <fullName evidence="2">Uncharacterized protein</fullName>
    </submittedName>
</protein>
<sequence length="76" mass="8832">MLRKLNCFLNIVIGSFIGVFIGFGIYKFWHFKTYPNLYAMQPAPWYTELLLDGALVAVLVVVCIILKLIIWRKLKP</sequence>
<dbReference type="EMBL" id="JAAIPF010000088">
    <property type="protein sequence ID" value="NSF75434.1"/>
    <property type="molecule type" value="Genomic_DNA"/>
</dbReference>
<gene>
    <name evidence="2" type="ORF">G4952_16915</name>
</gene>
<organism evidence="2 3">
    <name type="scientific">Blautia wexlerae</name>
    <dbReference type="NCBI Taxonomy" id="418240"/>
    <lineage>
        <taxon>Bacteria</taxon>
        <taxon>Bacillati</taxon>
        <taxon>Bacillota</taxon>
        <taxon>Clostridia</taxon>
        <taxon>Lachnospirales</taxon>
        <taxon>Lachnospiraceae</taxon>
        <taxon>Blautia</taxon>
    </lineage>
</organism>
<dbReference type="Proteomes" id="UP000822152">
    <property type="component" value="Unassembled WGS sequence"/>
</dbReference>
<accession>A0ABX2GSR5</accession>
<feature type="transmembrane region" description="Helical" evidence="1">
    <location>
        <begin position="7"/>
        <end position="29"/>
    </location>
</feature>
<evidence type="ECO:0000256" key="1">
    <source>
        <dbReference type="SAM" id="Phobius"/>
    </source>
</evidence>
<evidence type="ECO:0000313" key="3">
    <source>
        <dbReference type="Proteomes" id="UP000822152"/>
    </source>
</evidence>
<keyword evidence="1" id="KW-1133">Transmembrane helix</keyword>
<name>A0ABX2GSR5_9FIRM</name>
<keyword evidence="1" id="KW-0812">Transmembrane</keyword>
<proteinExistence type="predicted"/>
<comment type="caution">
    <text evidence="2">The sequence shown here is derived from an EMBL/GenBank/DDBJ whole genome shotgun (WGS) entry which is preliminary data.</text>
</comment>
<evidence type="ECO:0000313" key="2">
    <source>
        <dbReference type="EMBL" id="NSF75434.1"/>
    </source>
</evidence>
<feature type="transmembrane region" description="Helical" evidence="1">
    <location>
        <begin position="49"/>
        <end position="70"/>
    </location>
</feature>